<dbReference type="EMBL" id="JAENGP010000013">
    <property type="protein sequence ID" value="MBK1781867.1"/>
    <property type="molecule type" value="Genomic_DNA"/>
</dbReference>
<comment type="subcellular location">
    <subcellularLocation>
        <location evidence="1">Membrane</location>
    </subcellularLocation>
</comment>
<evidence type="ECO:0000313" key="9">
    <source>
        <dbReference type="Proteomes" id="UP000635316"/>
    </source>
</evidence>
<comment type="caution">
    <text evidence="8">The sequence shown here is derived from an EMBL/GenBank/DDBJ whole genome shotgun (WGS) entry which is preliminary data.</text>
</comment>
<feature type="transmembrane region" description="Helical" evidence="6">
    <location>
        <begin position="103"/>
        <end position="121"/>
    </location>
</feature>
<feature type="transmembrane region" description="Helical" evidence="6">
    <location>
        <begin position="185"/>
        <end position="202"/>
    </location>
</feature>
<feature type="domain" description="Fatty acid hydroxylase" evidence="7">
    <location>
        <begin position="108"/>
        <end position="252"/>
    </location>
</feature>
<feature type="transmembrane region" description="Helical" evidence="6">
    <location>
        <begin position="56"/>
        <end position="83"/>
    </location>
</feature>
<keyword evidence="3 6" id="KW-1133">Transmembrane helix</keyword>
<evidence type="ECO:0000256" key="6">
    <source>
        <dbReference type="SAM" id="Phobius"/>
    </source>
</evidence>
<proteinExistence type="predicted"/>
<feature type="transmembrane region" description="Helical" evidence="6">
    <location>
        <begin position="158"/>
        <end position="179"/>
    </location>
</feature>
<name>A0ABS1ED93_9BURK</name>
<gene>
    <name evidence="8" type="ORF">JHL22_11615</name>
</gene>
<protein>
    <submittedName>
        <fullName evidence="8">Sterol desaturase family protein</fullName>
    </submittedName>
</protein>
<keyword evidence="2 6" id="KW-0812">Transmembrane</keyword>
<evidence type="ECO:0000256" key="4">
    <source>
        <dbReference type="ARBA" id="ARBA00023136"/>
    </source>
</evidence>
<sequence length="335" mass="38867">MPWDYVLESGQRLFWLYLLSSALIALLFTGFRVIRQQGFAIRQYWLHPSALLDYRYFFVSWFIKVFMLAPLLLSAKSIALWTFQLASPWLLRPDWHLSYESLALLYTACLFVASDFSRYWLHRWLHTNKWLWQFHKVHHSAPVLNPLTFYRVHPVENFLFGLRYALSAGVVTGLFMTLFGPRLSLMTIMGSNGFIFVFSLLGSNLRHSHVFLGYPAWLERVFISPAQHQVHHYSRYARFNYGGYLAVWDWLFVSLMPSGKAQRSDRFGFQAQQMNDYRTIPQLLYAPFVSCYRLLNYHAKKKTVIDRRTSDGGGSRHGAAVAKPGAGTITGAGRP</sequence>
<dbReference type="InterPro" id="IPR006694">
    <property type="entry name" value="Fatty_acid_hydroxylase"/>
</dbReference>
<feature type="region of interest" description="Disordered" evidence="5">
    <location>
        <begin position="307"/>
        <end position="335"/>
    </location>
</feature>
<dbReference type="InterPro" id="IPR050307">
    <property type="entry name" value="Sterol_Desaturase_Related"/>
</dbReference>
<evidence type="ECO:0000313" key="8">
    <source>
        <dbReference type="EMBL" id="MBK1781867.1"/>
    </source>
</evidence>
<evidence type="ECO:0000256" key="1">
    <source>
        <dbReference type="ARBA" id="ARBA00004370"/>
    </source>
</evidence>
<keyword evidence="4 6" id="KW-0472">Membrane</keyword>
<evidence type="ECO:0000259" key="7">
    <source>
        <dbReference type="Pfam" id="PF04116"/>
    </source>
</evidence>
<accession>A0ABS1ED93</accession>
<feature type="transmembrane region" description="Helical" evidence="6">
    <location>
        <begin position="14"/>
        <end position="35"/>
    </location>
</feature>
<dbReference type="RefSeq" id="WP_200237573.1">
    <property type="nucleotide sequence ID" value="NZ_JAENGP010000013.1"/>
</dbReference>
<dbReference type="PANTHER" id="PTHR11863">
    <property type="entry name" value="STEROL DESATURASE"/>
    <property type="match status" value="1"/>
</dbReference>
<keyword evidence="9" id="KW-1185">Reference proteome</keyword>
<evidence type="ECO:0000256" key="3">
    <source>
        <dbReference type="ARBA" id="ARBA00022989"/>
    </source>
</evidence>
<reference evidence="8 9" key="1">
    <citation type="submission" date="2020-12" db="EMBL/GenBank/DDBJ databases">
        <authorList>
            <person name="Lu T."/>
            <person name="Wang Q."/>
            <person name="Han X."/>
        </authorList>
    </citation>
    <scope>NUCLEOTIDE SEQUENCE [LARGE SCALE GENOMIC DNA]</scope>
    <source>
        <strain evidence="8 9">WQ 585</strain>
    </source>
</reference>
<dbReference type="Pfam" id="PF04116">
    <property type="entry name" value="FA_hydroxylase"/>
    <property type="match status" value="1"/>
</dbReference>
<dbReference type="Proteomes" id="UP000635316">
    <property type="component" value="Unassembled WGS sequence"/>
</dbReference>
<evidence type="ECO:0000256" key="5">
    <source>
        <dbReference type="SAM" id="MobiDB-lite"/>
    </source>
</evidence>
<organism evidence="8 9">
    <name type="scientific">Advenella mandrilli</name>
    <dbReference type="NCBI Taxonomy" id="2800330"/>
    <lineage>
        <taxon>Bacteria</taxon>
        <taxon>Pseudomonadati</taxon>
        <taxon>Pseudomonadota</taxon>
        <taxon>Betaproteobacteria</taxon>
        <taxon>Burkholderiales</taxon>
        <taxon>Alcaligenaceae</taxon>
    </lineage>
</organism>
<evidence type="ECO:0000256" key="2">
    <source>
        <dbReference type="ARBA" id="ARBA00022692"/>
    </source>
</evidence>